<name>A0A660LFV8_9ACTN</name>
<protein>
    <recommendedName>
        <fullName evidence="5">Lipoprotein</fullName>
    </recommendedName>
</protein>
<proteinExistence type="predicted"/>
<dbReference type="AlphaFoldDB" id="A0A660LFV8"/>
<sequence>MSVRPATLAALLLAVCALLVAACGDDEPAQESGAAPPAATQDADAGTEPEGEAGEEGESEEEREREEEEAREATGKPCTEVGDIDGEPENQPPDDVTILDGAKVYESEGPFGKTERFFAAVDGETSELVEKRDAAASALEGSGFKILSTDQEEGTEAEAHLEGDGKTVDIQVISLCEGKLRIRYTVS</sequence>
<evidence type="ECO:0008006" key="5">
    <source>
        <dbReference type="Google" id="ProtNLM"/>
    </source>
</evidence>
<dbReference type="OrthoDB" id="3538671at2"/>
<dbReference type="RefSeq" id="WP_147447882.1">
    <property type="nucleotide sequence ID" value="NZ_RBIL01000001.1"/>
</dbReference>
<gene>
    <name evidence="3" type="ORF">C8N24_3848</name>
</gene>
<dbReference type="PROSITE" id="PS51257">
    <property type="entry name" value="PROKAR_LIPOPROTEIN"/>
    <property type="match status" value="1"/>
</dbReference>
<feature type="compositionally biased region" description="Acidic residues" evidence="1">
    <location>
        <begin position="45"/>
        <end position="70"/>
    </location>
</feature>
<feature type="compositionally biased region" description="Low complexity" evidence="1">
    <location>
        <begin position="33"/>
        <end position="44"/>
    </location>
</feature>
<organism evidence="3 4">
    <name type="scientific">Solirubrobacter pauli</name>
    <dbReference type="NCBI Taxonomy" id="166793"/>
    <lineage>
        <taxon>Bacteria</taxon>
        <taxon>Bacillati</taxon>
        <taxon>Actinomycetota</taxon>
        <taxon>Thermoleophilia</taxon>
        <taxon>Solirubrobacterales</taxon>
        <taxon>Solirubrobacteraceae</taxon>
        <taxon>Solirubrobacter</taxon>
    </lineage>
</organism>
<dbReference type="EMBL" id="RBIL01000001">
    <property type="protein sequence ID" value="RKQ93972.1"/>
    <property type="molecule type" value="Genomic_DNA"/>
</dbReference>
<keyword evidence="2" id="KW-0732">Signal</keyword>
<keyword evidence="4" id="KW-1185">Reference proteome</keyword>
<feature type="chain" id="PRO_5038613830" description="Lipoprotein" evidence="2">
    <location>
        <begin position="22"/>
        <end position="187"/>
    </location>
</feature>
<feature type="signal peptide" evidence="2">
    <location>
        <begin position="1"/>
        <end position="21"/>
    </location>
</feature>
<reference evidence="3 4" key="1">
    <citation type="submission" date="2018-10" db="EMBL/GenBank/DDBJ databases">
        <title>Genomic Encyclopedia of Archaeal and Bacterial Type Strains, Phase II (KMG-II): from individual species to whole genera.</title>
        <authorList>
            <person name="Goeker M."/>
        </authorList>
    </citation>
    <scope>NUCLEOTIDE SEQUENCE [LARGE SCALE GENOMIC DNA]</scope>
    <source>
        <strain evidence="3 4">DSM 14954</strain>
    </source>
</reference>
<comment type="caution">
    <text evidence="3">The sequence shown here is derived from an EMBL/GenBank/DDBJ whole genome shotgun (WGS) entry which is preliminary data.</text>
</comment>
<evidence type="ECO:0000256" key="2">
    <source>
        <dbReference type="SAM" id="SignalP"/>
    </source>
</evidence>
<evidence type="ECO:0000256" key="1">
    <source>
        <dbReference type="SAM" id="MobiDB-lite"/>
    </source>
</evidence>
<dbReference type="Proteomes" id="UP000278962">
    <property type="component" value="Unassembled WGS sequence"/>
</dbReference>
<feature type="region of interest" description="Disordered" evidence="1">
    <location>
        <begin position="26"/>
        <end position="97"/>
    </location>
</feature>
<accession>A0A660LFV8</accession>
<evidence type="ECO:0000313" key="3">
    <source>
        <dbReference type="EMBL" id="RKQ93972.1"/>
    </source>
</evidence>
<evidence type="ECO:0000313" key="4">
    <source>
        <dbReference type="Proteomes" id="UP000278962"/>
    </source>
</evidence>